<evidence type="ECO:0000313" key="3">
    <source>
        <dbReference type="EMBL" id="SEE57887.1"/>
    </source>
</evidence>
<reference evidence="2 5" key="2">
    <citation type="submission" date="2018-03" db="EMBL/GenBank/DDBJ databases">
        <title>Draft genome sequence of the type strain of Pseudomonas palleroniana LMG 23076, isolated from rice in Cameroon.</title>
        <authorList>
            <person name="Tambong J.T."/>
        </authorList>
    </citation>
    <scope>NUCLEOTIDE SEQUENCE [LARGE SCALE GENOMIC DNA]</scope>
    <source>
        <strain evidence="2 5">LMG 23076</strain>
    </source>
</reference>
<evidence type="ECO:0000313" key="2">
    <source>
        <dbReference type="EMBL" id="PTC22624.1"/>
    </source>
</evidence>
<evidence type="ECO:0000313" key="1">
    <source>
        <dbReference type="EMBL" id="KAB0563643.1"/>
    </source>
</evidence>
<keyword evidence="5" id="KW-1185">Reference proteome</keyword>
<reference evidence="3 4" key="1">
    <citation type="submission" date="2016-10" db="EMBL/GenBank/DDBJ databases">
        <authorList>
            <person name="de Groot N.N."/>
        </authorList>
    </citation>
    <scope>NUCLEOTIDE SEQUENCE [LARGE SCALE GENOMIC DNA]</scope>
    <source>
        <strain evidence="3 4">BS3265</strain>
    </source>
</reference>
<dbReference type="AlphaFoldDB" id="A0A1H5K068"/>
<dbReference type="Proteomes" id="UP000423257">
    <property type="component" value="Unassembled WGS sequence"/>
</dbReference>
<accession>A0A1H5K068</accession>
<dbReference type="EMBL" id="PYWX01000066">
    <property type="protein sequence ID" value="PTC22624.1"/>
    <property type="molecule type" value="Genomic_DNA"/>
</dbReference>
<evidence type="ECO:0000313" key="4">
    <source>
        <dbReference type="Proteomes" id="UP000199129"/>
    </source>
</evidence>
<name>A0A1H5K068_9PSED</name>
<dbReference type="Proteomes" id="UP000240476">
    <property type="component" value="Unassembled WGS sequence"/>
</dbReference>
<dbReference type="EMBL" id="VZPQ01000024">
    <property type="protein sequence ID" value="KAB0563643.1"/>
    <property type="molecule type" value="Genomic_DNA"/>
</dbReference>
<protein>
    <submittedName>
        <fullName evidence="3">Uncharacterized protein</fullName>
    </submittedName>
</protein>
<organism evidence="3 4">
    <name type="scientific">Pseudomonas palleroniana</name>
    <dbReference type="NCBI Taxonomy" id="191390"/>
    <lineage>
        <taxon>Bacteria</taxon>
        <taxon>Pseudomonadati</taxon>
        <taxon>Pseudomonadota</taxon>
        <taxon>Gammaproteobacteria</taxon>
        <taxon>Pseudomonadales</taxon>
        <taxon>Pseudomonadaceae</taxon>
        <taxon>Pseudomonas</taxon>
    </lineage>
</organism>
<dbReference type="RefSeq" id="WP_090367430.1">
    <property type="nucleotide sequence ID" value="NZ_FNUA01000002.1"/>
</dbReference>
<proteinExistence type="predicted"/>
<dbReference type="Proteomes" id="UP000199129">
    <property type="component" value="Unassembled WGS sequence"/>
</dbReference>
<reference evidence="1 6" key="3">
    <citation type="submission" date="2019-09" db="EMBL/GenBank/DDBJ databases">
        <title>Draft genome sequences of 48 bacterial type strains from the CCUG.</title>
        <authorList>
            <person name="Tunovic T."/>
            <person name="Pineiro-Iglesias B."/>
            <person name="Unosson C."/>
            <person name="Inganas E."/>
            <person name="Ohlen M."/>
            <person name="Cardew S."/>
            <person name="Jensie-Markopoulos S."/>
            <person name="Salva-Serra F."/>
            <person name="Jaen-Luchoro D."/>
            <person name="Karlsson R."/>
            <person name="Svensson-Stadler L."/>
            <person name="Chun J."/>
            <person name="Moore E."/>
        </authorList>
    </citation>
    <scope>NUCLEOTIDE SEQUENCE [LARGE SCALE GENOMIC DNA]</scope>
    <source>
        <strain evidence="1 6">CCUG 51524</strain>
    </source>
</reference>
<dbReference type="EMBL" id="FNUA01000002">
    <property type="protein sequence ID" value="SEE57887.1"/>
    <property type="molecule type" value="Genomic_DNA"/>
</dbReference>
<sequence length="110" mass="12282">MKTAIQTRDDLSFTKRDDMGRLINWPRNNPGVAADWEKGLACFDYEITELAAHDETEAFGAIQFALCGMGGRYTNLEIGFIDRVARAAVIGLRAMRNGSERFKPKDPVEA</sequence>
<gene>
    <name evidence="2" type="ORF">C9383_22790</name>
    <name evidence="1" type="ORF">F7R03_25820</name>
    <name evidence="3" type="ORF">SAMN04490198_1958</name>
</gene>
<evidence type="ECO:0000313" key="6">
    <source>
        <dbReference type="Proteomes" id="UP000423257"/>
    </source>
</evidence>
<evidence type="ECO:0000313" key="5">
    <source>
        <dbReference type="Proteomes" id="UP000240476"/>
    </source>
</evidence>